<evidence type="ECO:0000256" key="1">
    <source>
        <dbReference type="SAM" id="MobiDB-lite"/>
    </source>
</evidence>
<evidence type="ECO:0000313" key="3">
    <source>
        <dbReference type="Proteomes" id="UP000515211"/>
    </source>
</evidence>
<dbReference type="PANTHER" id="PTHR34947">
    <property type="entry name" value="TRANSMEMBRANE PROTEIN"/>
    <property type="match status" value="1"/>
</dbReference>
<name>A0A6P5MBZ0_ARADU</name>
<dbReference type="Proteomes" id="UP000515211">
    <property type="component" value="Chromosome 7"/>
</dbReference>
<feature type="transmembrane region" description="Helical" evidence="2">
    <location>
        <begin position="26"/>
        <end position="52"/>
    </location>
</feature>
<reference evidence="4" key="2">
    <citation type="submission" date="2025-08" db="UniProtKB">
        <authorList>
            <consortium name="RefSeq"/>
        </authorList>
    </citation>
    <scope>IDENTIFICATION</scope>
    <source>
        <tissue evidence="4">Whole plant</tissue>
    </source>
</reference>
<evidence type="ECO:0000256" key="2">
    <source>
        <dbReference type="SAM" id="Phobius"/>
    </source>
</evidence>
<protein>
    <submittedName>
        <fullName evidence="4">Uncharacterized protein LOC110273860</fullName>
    </submittedName>
</protein>
<reference evidence="3" key="1">
    <citation type="journal article" date="2016" name="Nat. Genet.">
        <title>The genome sequences of Arachis duranensis and Arachis ipaensis, the diploid ancestors of cultivated peanut.</title>
        <authorList>
            <person name="Bertioli D.J."/>
            <person name="Cannon S.B."/>
            <person name="Froenicke L."/>
            <person name="Huang G."/>
            <person name="Farmer A.D."/>
            <person name="Cannon E.K."/>
            <person name="Liu X."/>
            <person name="Gao D."/>
            <person name="Clevenger J."/>
            <person name="Dash S."/>
            <person name="Ren L."/>
            <person name="Moretzsohn M.C."/>
            <person name="Shirasawa K."/>
            <person name="Huang W."/>
            <person name="Vidigal B."/>
            <person name="Abernathy B."/>
            <person name="Chu Y."/>
            <person name="Niederhuth C.E."/>
            <person name="Umale P."/>
            <person name="Araujo A.C."/>
            <person name="Kozik A."/>
            <person name="Kim K.D."/>
            <person name="Burow M.D."/>
            <person name="Varshney R.K."/>
            <person name="Wang X."/>
            <person name="Zhang X."/>
            <person name="Barkley N."/>
            <person name="Guimaraes P.M."/>
            <person name="Isobe S."/>
            <person name="Guo B."/>
            <person name="Liao B."/>
            <person name="Stalker H.T."/>
            <person name="Schmitz R.J."/>
            <person name="Scheffler B.E."/>
            <person name="Leal-Bertioli S.C."/>
            <person name="Xun X."/>
            <person name="Jackson S.A."/>
            <person name="Michelmore R."/>
            <person name="Ozias-Akins P."/>
        </authorList>
    </citation>
    <scope>NUCLEOTIDE SEQUENCE [LARGE SCALE GENOMIC DNA]</scope>
    <source>
        <strain evidence="3">cv. V14167</strain>
    </source>
</reference>
<keyword evidence="3" id="KW-1185">Reference proteome</keyword>
<dbReference type="KEGG" id="adu:110273860"/>
<keyword evidence="2" id="KW-0812">Transmembrane</keyword>
<feature type="region of interest" description="Disordered" evidence="1">
    <location>
        <begin position="170"/>
        <end position="238"/>
    </location>
</feature>
<dbReference type="GeneID" id="110273860"/>
<dbReference type="PANTHER" id="PTHR34947:SF2">
    <property type="entry name" value="TRANSMEMBRANE PROTEIN"/>
    <property type="match status" value="1"/>
</dbReference>
<keyword evidence="2" id="KW-1133">Transmembrane helix</keyword>
<evidence type="ECO:0000313" key="4">
    <source>
        <dbReference type="RefSeq" id="XP_020982702.1"/>
    </source>
</evidence>
<accession>A0A6P5MBZ0</accession>
<dbReference type="RefSeq" id="XP_020982702.1">
    <property type="nucleotide sequence ID" value="XM_021127043.2"/>
</dbReference>
<keyword evidence="2" id="KW-0472">Membrane</keyword>
<proteinExistence type="predicted"/>
<dbReference type="AlphaFoldDB" id="A0A6P5MBZ0"/>
<organism evidence="3 4">
    <name type="scientific">Arachis duranensis</name>
    <name type="common">Wild peanut</name>
    <dbReference type="NCBI Taxonomy" id="130453"/>
    <lineage>
        <taxon>Eukaryota</taxon>
        <taxon>Viridiplantae</taxon>
        <taxon>Streptophyta</taxon>
        <taxon>Embryophyta</taxon>
        <taxon>Tracheophyta</taxon>
        <taxon>Spermatophyta</taxon>
        <taxon>Magnoliopsida</taxon>
        <taxon>eudicotyledons</taxon>
        <taxon>Gunneridae</taxon>
        <taxon>Pentapetalae</taxon>
        <taxon>rosids</taxon>
        <taxon>fabids</taxon>
        <taxon>Fabales</taxon>
        <taxon>Fabaceae</taxon>
        <taxon>Papilionoideae</taxon>
        <taxon>50 kb inversion clade</taxon>
        <taxon>dalbergioids sensu lato</taxon>
        <taxon>Dalbergieae</taxon>
        <taxon>Pterocarpus clade</taxon>
        <taxon>Arachis</taxon>
    </lineage>
</organism>
<feature type="compositionally biased region" description="Acidic residues" evidence="1">
    <location>
        <begin position="177"/>
        <end position="231"/>
    </location>
</feature>
<gene>
    <name evidence="4" type="primary">LOC110273860</name>
</gene>
<sequence length="265" mass="31426">MDQIKYQKIASCVTESIKCHQNVFKIIQVLVSLSLCSFILFSSPSSSFLHYFKFYLSTFPFQLFTHNIDKNSMFLLCNGLLVFVGITRSFSGSRDHDDQDSIKYGEEVQEEEEEVMMMEEKTVIEEHNIIVAEDDEVLEIKQYDEEQEEEEEAEDDDNIVEQIIVVDEEHHDHDHDQVEEEKELHEEEENNELFDDAEQEDEENVSESDDQFLSEGNFEEEEEEEDEEEESNMLSTEELNKKFEDFIRRMKQDLRIEAQRQLVMV</sequence>